<keyword evidence="3" id="KW-1185">Reference proteome</keyword>
<keyword evidence="1" id="KW-1133">Transmembrane helix</keyword>
<dbReference type="RefSeq" id="WP_257513056.1">
    <property type="nucleotide sequence ID" value="NZ_JANKHG010000027.1"/>
</dbReference>
<evidence type="ECO:0000256" key="1">
    <source>
        <dbReference type="SAM" id="Phobius"/>
    </source>
</evidence>
<keyword evidence="1" id="KW-0812">Transmembrane</keyword>
<name>A0ABT1XP22_9BURK</name>
<proteinExistence type="predicted"/>
<keyword evidence="1" id="KW-0472">Membrane</keyword>
<organism evidence="2 3">
    <name type="scientific">Limnobacter parvus</name>
    <dbReference type="NCBI Taxonomy" id="2939690"/>
    <lineage>
        <taxon>Bacteria</taxon>
        <taxon>Pseudomonadati</taxon>
        <taxon>Pseudomonadota</taxon>
        <taxon>Betaproteobacteria</taxon>
        <taxon>Burkholderiales</taxon>
        <taxon>Burkholderiaceae</taxon>
        <taxon>Limnobacter</taxon>
    </lineage>
</organism>
<comment type="caution">
    <text evidence="2">The sequence shown here is derived from an EMBL/GenBank/DDBJ whole genome shotgun (WGS) entry which is preliminary data.</text>
</comment>
<protein>
    <recommendedName>
        <fullName evidence="4">PhnA-like protein</fullName>
    </recommendedName>
</protein>
<sequence>MNTTTTATTHPQDYGYNVNNNSRSLSPSAVSWGAIVAGAAGAAALSLILLILGMGLGLSSVSPWANEGISAESFGMSTIIWLTVTQLLSSALGGYLAGRLRTKWVDVHNDEIYFRDTAHGFLAWAVASLVTAVLLTSVIGSILSGGASMVSNVSNTATMAAMAANESQGTGISQQDMEQRVSEIYTRVQNEIQGSEESRKEATEAAREASAYAALWIFVALLIGAFAASLSATFGGKQRDAINTDHSTL</sequence>
<evidence type="ECO:0008006" key="4">
    <source>
        <dbReference type="Google" id="ProtNLM"/>
    </source>
</evidence>
<feature type="transmembrane region" description="Helical" evidence="1">
    <location>
        <begin position="32"/>
        <end position="58"/>
    </location>
</feature>
<feature type="transmembrane region" description="Helical" evidence="1">
    <location>
        <begin position="78"/>
        <end position="100"/>
    </location>
</feature>
<gene>
    <name evidence="2" type="ORF">NSP04_14430</name>
</gene>
<dbReference type="Proteomes" id="UP001165267">
    <property type="component" value="Unassembled WGS sequence"/>
</dbReference>
<feature type="transmembrane region" description="Helical" evidence="1">
    <location>
        <begin position="209"/>
        <end position="230"/>
    </location>
</feature>
<accession>A0ABT1XP22</accession>
<reference evidence="2" key="1">
    <citation type="submission" date="2022-07" db="EMBL/GenBank/DDBJ databases">
        <authorList>
            <person name="Xamxidin M."/>
        </authorList>
    </citation>
    <scope>NUCLEOTIDE SEQUENCE</scope>
    <source>
        <strain evidence="2">YS8-69</strain>
    </source>
</reference>
<feature type="transmembrane region" description="Helical" evidence="1">
    <location>
        <begin position="121"/>
        <end position="143"/>
    </location>
</feature>
<evidence type="ECO:0000313" key="3">
    <source>
        <dbReference type="Proteomes" id="UP001165267"/>
    </source>
</evidence>
<dbReference type="EMBL" id="JANKHG010000027">
    <property type="protein sequence ID" value="MCR2747844.1"/>
    <property type="molecule type" value="Genomic_DNA"/>
</dbReference>
<evidence type="ECO:0000313" key="2">
    <source>
        <dbReference type="EMBL" id="MCR2747844.1"/>
    </source>
</evidence>